<evidence type="ECO:0000259" key="2">
    <source>
        <dbReference type="Pfam" id="PF18495"/>
    </source>
</evidence>
<comment type="caution">
    <text evidence="3">The sequence shown here is derived from an EMBL/GenBank/DDBJ whole genome shotgun (WGS) entry which is preliminary data.</text>
</comment>
<evidence type="ECO:0000313" key="3">
    <source>
        <dbReference type="EMBL" id="PYC82611.1"/>
    </source>
</evidence>
<evidence type="ECO:0000313" key="4">
    <source>
        <dbReference type="Proteomes" id="UP000248039"/>
    </source>
</evidence>
<sequence length="68" mass="7512">MRHPAPSPEDRRRAVSSATGSVRAERLTPSADYLTDAEEYAAGRITADELVQRAEARHRVPDVEQPTP</sequence>
<dbReference type="Proteomes" id="UP000248039">
    <property type="component" value="Unassembled WGS sequence"/>
</dbReference>
<feature type="domain" description="Antitoxin VbhA" evidence="2">
    <location>
        <begin position="11"/>
        <end position="57"/>
    </location>
</feature>
<dbReference type="InterPro" id="IPR033788">
    <property type="entry name" value="VbhA-like"/>
</dbReference>
<dbReference type="Pfam" id="PF18495">
    <property type="entry name" value="VbhA"/>
    <property type="match status" value="1"/>
</dbReference>
<dbReference type="CDD" id="cd11586">
    <property type="entry name" value="VbhA_like"/>
    <property type="match status" value="1"/>
</dbReference>
<gene>
    <name evidence="3" type="ORF">C7C46_09620</name>
</gene>
<keyword evidence="4" id="KW-1185">Reference proteome</keyword>
<evidence type="ECO:0000256" key="1">
    <source>
        <dbReference type="SAM" id="MobiDB-lite"/>
    </source>
</evidence>
<proteinExistence type="predicted"/>
<feature type="region of interest" description="Disordered" evidence="1">
    <location>
        <begin position="1"/>
        <end position="30"/>
    </location>
</feature>
<dbReference type="InterPro" id="IPR041535">
    <property type="entry name" value="VbhA"/>
</dbReference>
<organism evidence="3 4">
    <name type="scientific">Streptomyces tateyamensis</name>
    <dbReference type="NCBI Taxonomy" id="565073"/>
    <lineage>
        <taxon>Bacteria</taxon>
        <taxon>Bacillati</taxon>
        <taxon>Actinomycetota</taxon>
        <taxon>Actinomycetes</taxon>
        <taxon>Kitasatosporales</taxon>
        <taxon>Streptomycetaceae</taxon>
        <taxon>Streptomyces</taxon>
    </lineage>
</organism>
<protein>
    <recommendedName>
        <fullName evidence="2">Antitoxin VbhA domain-containing protein</fullName>
    </recommendedName>
</protein>
<name>A0A2V4NCT5_9ACTN</name>
<dbReference type="OrthoDB" id="3194847at2"/>
<reference evidence="3 4" key="1">
    <citation type="submission" date="2018-03" db="EMBL/GenBank/DDBJ databases">
        <title>Bioinformatic expansion and discovery of thiopeptide antibiotics.</title>
        <authorList>
            <person name="Schwalen C.J."/>
            <person name="Hudson G.A."/>
            <person name="Mitchell D.A."/>
        </authorList>
    </citation>
    <scope>NUCLEOTIDE SEQUENCE [LARGE SCALE GENOMIC DNA]</scope>
    <source>
        <strain evidence="3 4">ATCC 21389</strain>
    </source>
</reference>
<accession>A0A2V4NCT5</accession>
<dbReference type="AlphaFoldDB" id="A0A2V4NCT5"/>
<dbReference type="InterPro" id="IPR043038">
    <property type="entry name" value="VbhA_sf"/>
</dbReference>
<dbReference type="RefSeq" id="WP_110667809.1">
    <property type="nucleotide sequence ID" value="NZ_PYBW01000030.1"/>
</dbReference>
<dbReference type="Gene3D" id="1.10.8.1050">
    <property type="entry name" value="Antitoxin VbhA-like"/>
    <property type="match status" value="1"/>
</dbReference>
<dbReference type="EMBL" id="PYBW01000030">
    <property type="protein sequence ID" value="PYC82611.1"/>
    <property type="molecule type" value="Genomic_DNA"/>
</dbReference>